<dbReference type="InterPro" id="IPR047262">
    <property type="entry name" value="PRX-like1"/>
</dbReference>
<proteinExistence type="predicted"/>
<dbReference type="RefSeq" id="WP_078605407.1">
    <property type="nucleotide sequence ID" value="NZ_MPZV01000003.1"/>
</dbReference>
<protein>
    <submittedName>
        <fullName evidence="2">Thioredoxin family protein</fullName>
    </submittedName>
</protein>
<evidence type="ECO:0000259" key="1">
    <source>
        <dbReference type="PROSITE" id="PS51352"/>
    </source>
</evidence>
<sequence>MAVTPPVCDFGWKAPGFTLPGTDGKQYSFDDIRGPKGTLVMFICNHCPYVQSILDRILRDAAELQKAGIGVVAISANDADDYPEDGFENMAKLAEEKGFPFPYLYDESQAVAKAYGAACTPDFFGFNAEDGLQYRGRLDASTKQAASADAKRELYEGMMMVVETGEGPRDQIPSMGCSIKWKAA</sequence>
<dbReference type="EMBL" id="MPZV01000003">
    <property type="protein sequence ID" value="OOY23502.1"/>
    <property type="molecule type" value="Genomic_DNA"/>
</dbReference>
<dbReference type="SUPFAM" id="SSF52833">
    <property type="entry name" value="Thioredoxin-like"/>
    <property type="match status" value="1"/>
</dbReference>
<dbReference type="Gene3D" id="3.40.30.10">
    <property type="entry name" value="Glutaredoxin"/>
    <property type="match status" value="1"/>
</dbReference>
<feature type="domain" description="Thioredoxin" evidence="1">
    <location>
        <begin position="8"/>
        <end position="143"/>
    </location>
</feature>
<name>A0ABX3MUY1_9RHOB</name>
<dbReference type="InterPro" id="IPR013766">
    <property type="entry name" value="Thioredoxin_domain"/>
</dbReference>
<evidence type="ECO:0000313" key="3">
    <source>
        <dbReference type="Proteomes" id="UP000190787"/>
    </source>
</evidence>
<organism evidence="2 3">
    <name type="scientific">Thioclava sediminum</name>
    <dbReference type="NCBI Taxonomy" id="1915319"/>
    <lineage>
        <taxon>Bacteria</taxon>
        <taxon>Pseudomonadati</taxon>
        <taxon>Pseudomonadota</taxon>
        <taxon>Alphaproteobacteria</taxon>
        <taxon>Rhodobacterales</taxon>
        <taxon>Paracoccaceae</taxon>
        <taxon>Thioclava</taxon>
    </lineage>
</organism>
<dbReference type="InterPro" id="IPR036249">
    <property type="entry name" value="Thioredoxin-like_sf"/>
</dbReference>
<dbReference type="Pfam" id="PF00578">
    <property type="entry name" value="AhpC-TSA"/>
    <property type="match status" value="1"/>
</dbReference>
<reference evidence="2 3" key="1">
    <citation type="submission" date="2016-11" db="EMBL/GenBank/DDBJ databases">
        <title>A multilocus sequence analysis scheme for characterization of bacteria in the genus Thioclava.</title>
        <authorList>
            <person name="Liu Y."/>
            <person name="Shao Z."/>
        </authorList>
    </citation>
    <scope>NUCLEOTIDE SEQUENCE [LARGE SCALE GENOMIC DNA]</scope>
    <source>
        <strain evidence="2 3">TAW-CT134</strain>
    </source>
</reference>
<dbReference type="CDD" id="cd02969">
    <property type="entry name" value="PRX_like1"/>
    <property type="match status" value="1"/>
</dbReference>
<dbReference type="InterPro" id="IPR000866">
    <property type="entry name" value="AhpC/TSA"/>
</dbReference>
<keyword evidence="3" id="KW-1185">Reference proteome</keyword>
<accession>A0ABX3MUY1</accession>
<evidence type="ECO:0000313" key="2">
    <source>
        <dbReference type="EMBL" id="OOY23502.1"/>
    </source>
</evidence>
<dbReference type="Proteomes" id="UP000190787">
    <property type="component" value="Unassembled WGS sequence"/>
</dbReference>
<dbReference type="PANTHER" id="PTHR43640:SF1">
    <property type="entry name" value="THIOREDOXIN-DEPENDENT PEROXIREDOXIN"/>
    <property type="match status" value="1"/>
</dbReference>
<dbReference type="PROSITE" id="PS51352">
    <property type="entry name" value="THIOREDOXIN_2"/>
    <property type="match status" value="1"/>
</dbReference>
<gene>
    <name evidence="2" type="ORF">BMI91_13520</name>
</gene>
<comment type="caution">
    <text evidence="2">The sequence shown here is derived from an EMBL/GenBank/DDBJ whole genome shotgun (WGS) entry which is preliminary data.</text>
</comment>
<dbReference type="PANTHER" id="PTHR43640">
    <property type="entry name" value="OS07G0260300 PROTEIN"/>
    <property type="match status" value="1"/>
</dbReference>